<gene>
    <name evidence="1" type="primary">Necator_chrIII.g12674</name>
    <name evidence="1" type="ORF">RB195_011907</name>
</gene>
<organism evidence="1 2">
    <name type="scientific">Necator americanus</name>
    <name type="common">Human hookworm</name>
    <dbReference type="NCBI Taxonomy" id="51031"/>
    <lineage>
        <taxon>Eukaryota</taxon>
        <taxon>Metazoa</taxon>
        <taxon>Ecdysozoa</taxon>
        <taxon>Nematoda</taxon>
        <taxon>Chromadorea</taxon>
        <taxon>Rhabditida</taxon>
        <taxon>Rhabditina</taxon>
        <taxon>Rhabditomorpha</taxon>
        <taxon>Strongyloidea</taxon>
        <taxon>Ancylostomatidae</taxon>
        <taxon>Bunostominae</taxon>
        <taxon>Necator</taxon>
    </lineage>
</organism>
<evidence type="ECO:0000313" key="1">
    <source>
        <dbReference type="EMBL" id="KAK6745466.1"/>
    </source>
</evidence>
<proteinExistence type="predicted"/>
<reference evidence="1 2" key="1">
    <citation type="submission" date="2023-08" db="EMBL/GenBank/DDBJ databases">
        <title>A Necator americanus chromosomal reference genome.</title>
        <authorList>
            <person name="Ilik V."/>
            <person name="Petrzelkova K.J."/>
            <person name="Pardy F."/>
            <person name="Fuh T."/>
            <person name="Niatou-Singa F.S."/>
            <person name="Gouil Q."/>
            <person name="Baker L."/>
            <person name="Ritchie M.E."/>
            <person name="Jex A.R."/>
            <person name="Gazzola D."/>
            <person name="Li H."/>
            <person name="Toshio Fujiwara R."/>
            <person name="Zhan B."/>
            <person name="Aroian R.V."/>
            <person name="Pafco B."/>
            <person name="Schwarz E.M."/>
        </authorList>
    </citation>
    <scope>NUCLEOTIDE SEQUENCE [LARGE SCALE GENOMIC DNA]</scope>
    <source>
        <strain evidence="1 2">Aroian</strain>
        <tissue evidence="1">Whole animal</tissue>
    </source>
</reference>
<accession>A0ABR1D7S6</accession>
<protein>
    <recommendedName>
        <fullName evidence="3">Chorismate mutase domain-containing protein</fullName>
    </recommendedName>
</protein>
<sequence length="167" mass="19196">MSSRGGVKLLTPEEQGKQKMRTLELQLDYVLTRIILRVEEDTCVEEDLKTAHHEIDDIEISTRIVETEAIMKALDKQGVPTPFIKILFEFYSNFTTKISPLNNVFTIDMKRRHLPPVDDINQAERMLVEFDETCKEIGREINNGERPDLRGGQEETWALAATASMMQ</sequence>
<evidence type="ECO:0008006" key="3">
    <source>
        <dbReference type="Google" id="ProtNLM"/>
    </source>
</evidence>
<dbReference type="EMBL" id="JAVFWL010000003">
    <property type="protein sequence ID" value="KAK6745466.1"/>
    <property type="molecule type" value="Genomic_DNA"/>
</dbReference>
<comment type="caution">
    <text evidence="1">The sequence shown here is derived from an EMBL/GenBank/DDBJ whole genome shotgun (WGS) entry which is preliminary data.</text>
</comment>
<dbReference type="Proteomes" id="UP001303046">
    <property type="component" value="Unassembled WGS sequence"/>
</dbReference>
<evidence type="ECO:0000313" key="2">
    <source>
        <dbReference type="Proteomes" id="UP001303046"/>
    </source>
</evidence>
<name>A0ABR1D7S6_NECAM</name>
<keyword evidence="2" id="KW-1185">Reference proteome</keyword>